<name>A0A5M9JZQ0_MONFR</name>
<organism evidence="1 2">
    <name type="scientific">Monilinia fructicola</name>
    <name type="common">Brown rot fungus</name>
    <name type="synonym">Ciboria fructicola</name>
    <dbReference type="NCBI Taxonomy" id="38448"/>
    <lineage>
        <taxon>Eukaryota</taxon>
        <taxon>Fungi</taxon>
        <taxon>Dikarya</taxon>
        <taxon>Ascomycota</taxon>
        <taxon>Pezizomycotina</taxon>
        <taxon>Leotiomycetes</taxon>
        <taxon>Helotiales</taxon>
        <taxon>Sclerotiniaceae</taxon>
        <taxon>Monilinia</taxon>
    </lineage>
</organism>
<protein>
    <submittedName>
        <fullName evidence="1">Uncharacterized protein</fullName>
    </submittedName>
</protein>
<evidence type="ECO:0000313" key="1">
    <source>
        <dbReference type="EMBL" id="KAA8574137.1"/>
    </source>
</evidence>
<dbReference type="Proteomes" id="UP000322873">
    <property type="component" value="Unassembled WGS sequence"/>
</dbReference>
<dbReference type="AlphaFoldDB" id="A0A5M9JZQ0"/>
<accession>A0A5M9JZQ0</accession>
<comment type="caution">
    <text evidence="1">The sequence shown here is derived from an EMBL/GenBank/DDBJ whole genome shotgun (WGS) entry which is preliminary data.</text>
</comment>
<evidence type="ECO:0000313" key="2">
    <source>
        <dbReference type="Proteomes" id="UP000322873"/>
    </source>
</evidence>
<sequence>MPKFVVKNHEIAQLRAQLQKERKSSAALRQAIIAQKVTLDNTLDQLKVTEEALIRAKSTSPFQKKLPPEIRITIYKLLLVNRKLSEVGSIGKACNHGKSLKFELTPAILRTCKAIRNEAEPILYGSNIFIMECMGGCGPKGFSHVPQSPLTRYTDPDFELEYLNAENEKEFLGTEIHFDYNTLKALEKVKHWRIITSAYAPTPSNPVPAKSFVHFCQALCQQAPTEPQRSIDIVLALARLPATPINPKTGESQYEFSEKQLNFLLQPLRLLRDIKLVINIAQSKAELLVSEQACGILPDYYLPYNLPYMDAPKVRAKLERFMNLGPNIVQKYCALAEDLSPIEKVFKMHKRLEDYAVCFERSERFNEDMFTLQRGCEASFPVTEVRHYGWHLPRPSPGNPFKGLTHASYHPVEFEFSRAIVAKDKEDVIGFKAARAAVLKELEPQYRQMMHAADRLRDFVEKERVNGVFNECGCGVFHLYVEGGIESPLGDDLDRYIYELEEISSLLERTMPDEIRIQVKKRNYYV</sequence>
<dbReference type="VEuPathDB" id="FungiDB:MFRU_001g00720"/>
<gene>
    <name evidence="1" type="ORF">EYC84_005656</name>
</gene>
<keyword evidence="2" id="KW-1185">Reference proteome</keyword>
<proteinExistence type="predicted"/>
<dbReference type="EMBL" id="VICG01000003">
    <property type="protein sequence ID" value="KAA8574137.1"/>
    <property type="molecule type" value="Genomic_DNA"/>
</dbReference>
<reference evidence="1 2" key="1">
    <citation type="submission" date="2019-06" db="EMBL/GenBank/DDBJ databases">
        <title>Genome Sequence of the Brown Rot Fungal Pathogen Monilinia fructicola.</title>
        <authorList>
            <person name="De Miccolis Angelini R.M."/>
            <person name="Landi L."/>
            <person name="Abate D."/>
            <person name="Pollastro S."/>
            <person name="Romanazzi G."/>
            <person name="Faretra F."/>
        </authorList>
    </citation>
    <scope>NUCLEOTIDE SEQUENCE [LARGE SCALE GENOMIC DNA]</scope>
    <source>
        <strain evidence="1 2">Mfrc123</strain>
    </source>
</reference>